<dbReference type="RefSeq" id="WP_248345404.1">
    <property type="nucleotide sequence ID" value="NZ_AP025592.1"/>
</dbReference>
<name>A0ABM7X8P7_9BACT</name>
<dbReference type="EMBL" id="AP025592">
    <property type="protein sequence ID" value="BDG08221.1"/>
    <property type="molecule type" value="Genomic_DNA"/>
</dbReference>
<evidence type="ECO:0000313" key="1">
    <source>
        <dbReference type="EMBL" id="BDG08221.1"/>
    </source>
</evidence>
<sequence>MEWLLLTSGPHQGKSLPEVFLQDAGYVVQAVERGELQGALLDQAREVCRLAARVRAPVQDGEDVDVVVFYRLLPDGQYGGHSVVRKSDRKLSSHRRFSQAETDCCFDLLMPMRIAPADPDAPMAMVRVLKWLVLGNPHAVVSRRDCEGFFDNPDNFLVEAERGA</sequence>
<reference evidence="2" key="1">
    <citation type="journal article" date="2022" name="Int. J. Syst. Evol. Microbiol.">
        <title>Anaeromyxobacter oryzae sp. nov., Anaeromyxobacter diazotrophicus sp. nov. and Anaeromyxobacter paludicola sp. nov., isolated from paddy soils.</title>
        <authorList>
            <person name="Itoh H."/>
            <person name="Xu Z."/>
            <person name="Mise K."/>
            <person name="Masuda Y."/>
            <person name="Ushijima N."/>
            <person name="Hayakawa C."/>
            <person name="Shiratori Y."/>
            <person name="Senoo K."/>
        </authorList>
    </citation>
    <scope>NUCLEOTIDE SEQUENCE [LARGE SCALE GENOMIC DNA]</scope>
    <source>
        <strain evidence="2">Red630</strain>
    </source>
</reference>
<proteinExistence type="predicted"/>
<gene>
    <name evidence="1" type="ORF">AMPC_13340</name>
</gene>
<protein>
    <submittedName>
        <fullName evidence="1">Uncharacterized protein</fullName>
    </submittedName>
</protein>
<dbReference type="Proteomes" id="UP001162734">
    <property type="component" value="Chromosome"/>
</dbReference>
<evidence type="ECO:0000313" key="2">
    <source>
        <dbReference type="Proteomes" id="UP001162734"/>
    </source>
</evidence>
<accession>A0ABM7X8P7</accession>
<keyword evidence="2" id="KW-1185">Reference proteome</keyword>
<organism evidence="1 2">
    <name type="scientific">Anaeromyxobacter paludicola</name>
    <dbReference type="NCBI Taxonomy" id="2918171"/>
    <lineage>
        <taxon>Bacteria</taxon>
        <taxon>Pseudomonadati</taxon>
        <taxon>Myxococcota</taxon>
        <taxon>Myxococcia</taxon>
        <taxon>Myxococcales</taxon>
        <taxon>Cystobacterineae</taxon>
        <taxon>Anaeromyxobacteraceae</taxon>
        <taxon>Anaeromyxobacter</taxon>
    </lineage>
</organism>